<reference evidence="2" key="1">
    <citation type="submission" date="2023-07" db="EMBL/GenBank/DDBJ databases">
        <title>Chromosome-level Genome Assembly of Striped Snakehead (Channa striata).</title>
        <authorList>
            <person name="Liu H."/>
        </authorList>
    </citation>
    <scope>NUCLEOTIDE SEQUENCE</scope>
    <source>
        <strain evidence="2">Gz</strain>
        <tissue evidence="2">Muscle</tissue>
    </source>
</reference>
<comment type="caution">
    <text evidence="2">The sequence shown here is derived from an EMBL/GenBank/DDBJ whole genome shotgun (WGS) entry which is preliminary data.</text>
</comment>
<dbReference type="Proteomes" id="UP001187415">
    <property type="component" value="Unassembled WGS sequence"/>
</dbReference>
<dbReference type="AlphaFoldDB" id="A0AA88ITE1"/>
<evidence type="ECO:0000313" key="2">
    <source>
        <dbReference type="EMBL" id="KAK2820409.1"/>
    </source>
</evidence>
<gene>
    <name evidence="2" type="ORF">Q5P01_023368</name>
</gene>
<dbReference type="EMBL" id="JAUPFM010000019">
    <property type="protein sequence ID" value="KAK2820409.1"/>
    <property type="molecule type" value="Genomic_DNA"/>
</dbReference>
<proteinExistence type="predicted"/>
<protein>
    <submittedName>
        <fullName evidence="2">Uncharacterized protein</fullName>
    </submittedName>
</protein>
<feature type="compositionally biased region" description="Polar residues" evidence="1">
    <location>
        <begin position="121"/>
        <end position="133"/>
    </location>
</feature>
<feature type="region of interest" description="Disordered" evidence="1">
    <location>
        <begin position="85"/>
        <end position="133"/>
    </location>
</feature>
<name>A0AA88ITE1_CHASR</name>
<evidence type="ECO:0000256" key="1">
    <source>
        <dbReference type="SAM" id="MobiDB-lite"/>
    </source>
</evidence>
<sequence>MSASRDGNNKGLSIVEVTADVSRVKNIQQSGSTQRGKSLKEVVIRKYVKIKNCLYLWSQLHPVTSWNKRNRVADQKLEIVSTLGSLRSPDSGLLPESPDPSPPAPLPSNLSTGAAAADPQSPGSSSHPQLQLNPCNQALISIKSQ</sequence>
<accession>A0AA88ITE1</accession>
<keyword evidence="3" id="KW-1185">Reference proteome</keyword>
<evidence type="ECO:0000313" key="3">
    <source>
        <dbReference type="Proteomes" id="UP001187415"/>
    </source>
</evidence>
<organism evidence="2 3">
    <name type="scientific">Channa striata</name>
    <name type="common">Snakehead murrel</name>
    <name type="synonym">Ophicephalus striatus</name>
    <dbReference type="NCBI Taxonomy" id="64152"/>
    <lineage>
        <taxon>Eukaryota</taxon>
        <taxon>Metazoa</taxon>
        <taxon>Chordata</taxon>
        <taxon>Craniata</taxon>
        <taxon>Vertebrata</taxon>
        <taxon>Euteleostomi</taxon>
        <taxon>Actinopterygii</taxon>
        <taxon>Neopterygii</taxon>
        <taxon>Teleostei</taxon>
        <taxon>Neoteleostei</taxon>
        <taxon>Acanthomorphata</taxon>
        <taxon>Anabantaria</taxon>
        <taxon>Anabantiformes</taxon>
        <taxon>Channoidei</taxon>
        <taxon>Channidae</taxon>
        <taxon>Channa</taxon>
    </lineage>
</organism>
<feature type="compositionally biased region" description="Pro residues" evidence="1">
    <location>
        <begin position="97"/>
        <end position="106"/>
    </location>
</feature>